<keyword evidence="5" id="KW-0812">Transmembrane</keyword>
<evidence type="ECO:0000256" key="2">
    <source>
        <dbReference type="ARBA" id="ARBA00004922"/>
    </source>
</evidence>
<dbReference type="InterPro" id="IPR022751">
    <property type="entry name" value="Alpha_mannosyltransferase"/>
</dbReference>
<sequence>MNEYYNPNITYPYANSFVEKDTRKEFLENSLGTYHDRCPTVGLDTNDVKNWPFTSKKALGENCLVVNPNIEERLHKKHKELISTLALNQDSTFQYPGEELYKGDGIVFVGGGSYSLMTFSVIKVIRASGTTLPIEVLIPTDEDSKNDVKFCSLIEEYNGKCVYLNRIFSKELLEENEFKGFQYKSLALFASSFENVLLLDADDYPLKNLDVLFQHKVFKDNGLILWPDFWRRTTHPFFYESANIKVDTTKRVRNGLDTVSNLATSLHEGEKSQDIPFHDFAGTIPDPSSETGQMMLNKKKHWKTLLLSLYYNIYGPNVFYHLLSQYSSGQGDKETFIAAAHLLHLPYYQIFSSASVDGYFTETGDFRGLTYYQKDFRADYQAKLMMESEISSLASVQDPVYVKQTYFTGDLSQDHALFAHCNQPKFHPLKMAVNNEFIKNDQHFRGYTHKKCLAGLDLEKEINLAFDELLCGNLDTFNYMFQKNEIKIMCNYVKERLDLFEREKLFN</sequence>
<dbReference type="GO" id="GO:0000139">
    <property type="term" value="C:Golgi membrane"/>
    <property type="evidence" value="ECO:0007669"/>
    <property type="project" value="UniProtKB-SubCell"/>
</dbReference>
<evidence type="ECO:0000256" key="5">
    <source>
        <dbReference type="ARBA" id="ARBA00022692"/>
    </source>
</evidence>
<evidence type="ECO:0000256" key="8">
    <source>
        <dbReference type="ARBA" id="ARBA00023034"/>
    </source>
</evidence>
<keyword evidence="7" id="KW-1133">Transmembrane helix</keyword>
<dbReference type="OrthoDB" id="430354at2759"/>
<dbReference type="GO" id="GO:0046354">
    <property type="term" value="P:mannan biosynthetic process"/>
    <property type="evidence" value="ECO:0007669"/>
    <property type="project" value="TreeGrafter"/>
</dbReference>
<gene>
    <name evidence="10" type="ORF">HANVADRAFT_53582</name>
</gene>
<dbReference type="InterPro" id="IPR029044">
    <property type="entry name" value="Nucleotide-diphossugar_trans"/>
</dbReference>
<evidence type="ECO:0000313" key="11">
    <source>
        <dbReference type="Proteomes" id="UP000092321"/>
    </source>
</evidence>
<comment type="similarity">
    <text evidence="3">Belongs to the MNN1/MNT family.</text>
</comment>
<dbReference type="PANTHER" id="PTHR31646:SF1">
    <property type="entry name" value="ALPHA-1,2-MANNOSYLTRANSFERASE MNN2"/>
    <property type="match status" value="1"/>
</dbReference>
<accession>A0A1B7TAW8</accession>
<keyword evidence="8" id="KW-0333">Golgi apparatus</keyword>
<comment type="pathway">
    <text evidence="2">Protein modification; protein glycosylation.</text>
</comment>
<evidence type="ECO:0000256" key="1">
    <source>
        <dbReference type="ARBA" id="ARBA00004323"/>
    </source>
</evidence>
<evidence type="ECO:0000256" key="7">
    <source>
        <dbReference type="ARBA" id="ARBA00022989"/>
    </source>
</evidence>
<comment type="subcellular location">
    <subcellularLocation>
        <location evidence="1">Golgi apparatus membrane</location>
        <topology evidence="1">Single-pass type II membrane protein</topology>
    </subcellularLocation>
</comment>
<evidence type="ECO:0000313" key="10">
    <source>
        <dbReference type="EMBL" id="OBA25881.1"/>
    </source>
</evidence>
<proteinExistence type="inferred from homology"/>
<dbReference type="Proteomes" id="UP000092321">
    <property type="component" value="Unassembled WGS sequence"/>
</dbReference>
<keyword evidence="4 10" id="KW-0808">Transferase</keyword>
<dbReference type="AlphaFoldDB" id="A0A1B7TAW8"/>
<evidence type="ECO:0000256" key="3">
    <source>
        <dbReference type="ARBA" id="ARBA00009105"/>
    </source>
</evidence>
<reference evidence="11" key="1">
    <citation type="journal article" date="2016" name="Proc. Natl. Acad. Sci. U.S.A.">
        <title>Comparative genomics of biotechnologically important yeasts.</title>
        <authorList>
            <person name="Riley R."/>
            <person name="Haridas S."/>
            <person name="Wolfe K.H."/>
            <person name="Lopes M.R."/>
            <person name="Hittinger C.T."/>
            <person name="Goeker M."/>
            <person name="Salamov A.A."/>
            <person name="Wisecaver J.H."/>
            <person name="Long T.M."/>
            <person name="Calvey C.H."/>
            <person name="Aerts A.L."/>
            <person name="Barry K.W."/>
            <person name="Choi C."/>
            <person name="Clum A."/>
            <person name="Coughlan A.Y."/>
            <person name="Deshpande S."/>
            <person name="Douglass A.P."/>
            <person name="Hanson S.J."/>
            <person name="Klenk H.-P."/>
            <person name="LaButti K.M."/>
            <person name="Lapidus A."/>
            <person name="Lindquist E.A."/>
            <person name="Lipzen A.M."/>
            <person name="Meier-Kolthoff J.P."/>
            <person name="Ohm R.A."/>
            <person name="Otillar R.P."/>
            <person name="Pangilinan J.L."/>
            <person name="Peng Y."/>
            <person name="Rokas A."/>
            <person name="Rosa C.A."/>
            <person name="Scheuner C."/>
            <person name="Sibirny A.A."/>
            <person name="Slot J.C."/>
            <person name="Stielow J.B."/>
            <person name="Sun H."/>
            <person name="Kurtzman C.P."/>
            <person name="Blackwell M."/>
            <person name="Grigoriev I.V."/>
            <person name="Jeffries T.W."/>
        </authorList>
    </citation>
    <scope>NUCLEOTIDE SEQUENCE [LARGE SCALE GENOMIC DNA]</scope>
    <source>
        <strain evidence="11">NRRL Y-1626</strain>
    </source>
</reference>
<evidence type="ECO:0000256" key="6">
    <source>
        <dbReference type="ARBA" id="ARBA00022968"/>
    </source>
</evidence>
<keyword evidence="6" id="KW-0735">Signal-anchor</keyword>
<evidence type="ECO:0000256" key="9">
    <source>
        <dbReference type="ARBA" id="ARBA00023136"/>
    </source>
</evidence>
<protein>
    <submittedName>
        <fullName evidence="10">Nucleotide-diphospho-sugar transferase</fullName>
    </submittedName>
</protein>
<organism evidence="10 11">
    <name type="scientific">Hanseniaspora valbyensis NRRL Y-1626</name>
    <dbReference type="NCBI Taxonomy" id="766949"/>
    <lineage>
        <taxon>Eukaryota</taxon>
        <taxon>Fungi</taxon>
        <taxon>Dikarya</taxon>
        <taxon>Ascomycota</taxon>
        <taxon>Saccharomycotina</taxon>
        <taxon>Saccharomycetes</taxon>
        <taxon>Saccharomycodales</taxon>
        <taxon>Saccharomycodaceae</taxon>
        <taxon>Hanseniaspora</taxon>
    </lineage>
</organism>
<evidence type="ECO:0000256" key="4">
    <source>
        <dbReference type="ARBA" id="ARBA00022679"/>
    </source>
</evidence>
<name>A0A1B7TAW8_9ASCO</name>
<dbReference type="GO" id="GO:0000026">
    <property type="term" value="F:alpha-1,2-mannosyltransferase activity"/>
    <property type="evidence" value="ECO:0007669"/>
    <property type="project" value="TreeGrafter"/>
</dbReference>
<dbReference type="Pfam" id="PF11051">
    <property type="entry name" value="Mannosyl_trans3"/>
    <property type="match status" value="1"/>
</dbReference>
<comment type="caution">
    <text evidence="10">The sequence shown here is derived from an EMBL/GenBank/DDBJ whole genome shotgun (WGS) entry which is preliminary data.</text>
</comment>
<dbReference type="PANTHER" id="PTHR31646">
    <property type="entry name" value="ALPHA-1,2-MANNOSYLTRANSFERASE MNN2"/>
    <property type="match status" value="1"/>
</dbReference>
<keyword evidence="9" id="KW-0472">Membrane</keyword>
<dbReference type="EMBL" id="LXPE01000036">
    <property type="protein sequence ID" value="OBA25881.1"/>
    <property type="molecule type" value="Genomic_DNA"/>
</dbReference>
<keyword evidence="11" id="KW-1185">Reference proteome</keyword>
<dbReference type="SUPFAM" id="SSF53448">
    <property type="entry name" value="Nucleotide-diphospho-sugar transferases"/>
    <property type="match status" value="1"/>
</dbReference>